<dbReference type="AlphaFoldDB" id="A0AAD5M6M6"/>
<dbReference type="Gene3D" id="1.25.40.10">
    <property type="entry name" value="Tetratricopeptide repeat domain"/>
    <property type="match status" value="1"/>
</dbReference>
<dbReference type="Proteomes" id="UP001209570">
    <property type="component" value="Unassembled WGS sequence"/>
</dbReference>
<organism evidence="2 3">
    <name type="scientific">Pythium insidiosum</name>
    <name type="common">Pythiosis disease agent</name>
    <dbReference type="NCBI Taxonomy" id="114742"/>
    <lineage>
        <taxon>Eukaryota</taxon>
        <taxon>Sar</taxon>
        <taxon>Stramenopiles</taxon>
        <taxon>Oomycota</taxon>
        <taxon>Peronosporomycetes</taxon>
        <taxon>Pythiales</taxon>
        <taxon>Pythiaceae</taxon>
        <taxon>Pythium</taxon>
    </lineage>
</organism>
<sequence length="293" mass="32631">MSKEQESIVAIATSLAAVRHHSGPFRSLFAALDDIEQLLFHHKDTFGINGARFQQGCEEFVLLCNTIAMQQLQQEQQPSEVALCGELLLRAEQHTRRAGYLRSIADQHHTSRRLDLRLVSLNNLACFHKQSNKPLLAIGFLEKALRLQLKQADPSIEAFSDGAIALTHLNLCAVLSQLSRHDAAAEHARSAIALLQSSHENEARRDVNMQLIAYYNLAVECEHLRDGRNMRAACDAALRLARDSGLSSKTHDVVRMLDEMERANAVGSAGTTRRLLSPRARRPPSPHTLRQVS</sequence>
<comment type="caution">
    <text evidence="2">The sequence shown here is derived from an EMBL/GenBank/DDBJ whole genome shotgun (WGS) entry which is preliminary data.</text>
</comment>
<dbReference type="InterPro" id="IPR011990">
    <property type="entry name" value="TPR-like_helical_dom_sf"/>
</dbReference>
<dbReference type="SMART" id="SM00028">
    <property type="entry name" value="TPR"/>
    <property type="match status" value="3"/>
</dbReference>
<reference evidence="2" key="1">
    <citation type="submission" date="2021-12" db="EMBL/GenBank/DDBJ databases">
        <title>Prjna785345.</title>
        <authorList>
            <person name="Rujirawat T."/>
            <person name="Krajaejun T."/>
        </authorList>
    </citation>
    <scope>NUCLEOTIDE SEQUENCE</scope>
    <source>
        <strain evidence="2">Pi057C3</strain>
    </source>
</reference>
<dbReference type="SUPFAM" id="SSF48452">
    <property type="entry name" value="TPR-like"/>
    <property type="match status" value="1"/>
</dbReference>
<name>A0AAD5M6M6_PYTIN</name>
<proteinExistence type="predicted"/>
<keyword evidence="3" id="KW-1185">Reference proteome</keyword>
<protein>
    <submittedName>
        <fullName evidence="2">Uncharacterized protein</fullName>
    </submittedName>
</protein>
<accession>A0AAD5M6M6</accession>
<evidence type="ECO:0000256" key="1">
    <source>
        <dbReference type="SAM" id="MobiDB-lite"/>
    </source>
</evidence>
<evidence type="ECO:0000313" key="2">
    <source>
        <dbReference type="EMBL" id="KAJ0396482.1"/>
    </source>
</evidence>
<evidence type="ECO:0000313" key="3">
    <source>
        <dbReference type="Proteomes" id="UP001209570"/>
    </source>
</evidence>
<gene>
    <name evidence="2" type="ORF">P43SY_004324</name>
</gene>
<dbReference type="InterPro" id="IPR019734">
    <property type="entry name" value="TPR_rpt"/>
</dbReference>
<feature type="region of interest" description="Disordered" evidence="1">
    <location>
        <begin position="265"/>
        <end position="293"/>
    </location>
</feature>
<dbReference type="EMBL" id="JAKCXM010000293">
    <property type="protein sequence ID" value="KAJ0396482.1"/>
    <property type="molecule type" value="Genomic_DNA"/>
</dbReference>